<dbReference type="EMBL" id="LFEH01000117">
    <property type="protein sequence ID" value="KMS71742.1"/>
    <property type="molecule type" value="Genomic_DNA"/>
</dbReference>
<gene>
    <name evidence="1" type="ORF">ACH49_24235</name>
</gene>
<name>A0ABR5HT64_STRLW</name>
<sequence length="79" mass="8527">MSPFLFSADHAHSDLGRRFRTAVTVAEALTMSISELFAEYAEARRSGDPARMAAVREYAAGLDDSLVAELDGFDYPAAA</sequence>
<comment type="caution">
    <text evidence="1">The sequence shown here is derived from an EMBL/GenBank/DDBJ whole genome shotgun (WGS) entry which is preliminary data.</text>
</comment>
<evidence type="ECO:0000313" key="2">
    <source>
        <dbReference type="Proteomes" id="UP000037274"/>
    </source>
</evidence>
<keyword evidence="2" id="KW-1185">Reference proteome</keyword>
<protein>
    <submittedName>
        <fullName evidence="1">Uncharacterized protein</fullName>
    </submittedName>
</protein>
<accession>A0ABR5HT64</accession>
<dbReference type="RefSeq" id="WP_048573930.1">
    <property type="nucleotide sequence ID" value="NZ_LFEH01000117.1"/>
</dbReference>
<proteinExistence type="predicted"/>
<organism evidence="1 2">
    <name type="scientific">Streptomyces leeuwenhoekii</name>
    <dbReference type="NCBI Taxonomy" id="1437453"/>
    <lineage>
        <taxon>Bacteria</taxon>
        <taxon>Bacillati</taxon>
        <taxon>Actinomycetota</taxon>
        <taxon>Actinomycetes</taxon>
        <taxon>Kitasatosporales</taxon>
        <taxon>Streptomycetaceae</taxon>
        <taxon>Streptomyces</taxon>
    </lineage>
</organism>
<dbReference type="Proteomes" id="UP000037274">
    <property type="component" value="Unassembled WGS sequence"/>
</dbReference>
<evidence type="ECO:0000313" key="1">
    <source>
        <dbReference type="EMBL" id="KMS71742.1"/>
    </source>
</evidence>
<reference evidence="1 2" key="1">
    <citation type="submission" date="2015-06" db="EMBL/GenBank/DDBJ databases">
        <title>Draft genome sequence of Streptomyces leeuwenhoekii C58, which produces the novel lasso peptide, chaxapeptin.</title>
        <authorList>
            <person name="Yi Y."/>
            <person name="Hai D."/>
            <person name="Jaspars M."/>
            <person name="Sheng H."/>
            <person name="Rateb M.E."/>
            <person name="Bull A."/>
            <person name="Goodfellow M."/>
            <person name="Asenjo J.A."/>
            <person name="Ebel R."/>
        </authorList>
    </citation>
    <scope>NUCLEOTIDE SEQUENCE [LARGE SCALE GENOMIC DNA]</scope>
    <source>
        <strain evidence="1 2">C58</strain>
    </source>
</reference>